<reference evidence="1 2" key="1">
    <citation type="submission" date="2018-10" db="EMBL/GenBank/DDBJ databases">
        <title>GWAS and RNA-Seq identify cryptic mechanisms of antimicrobial resistance in Acinetobacter baumannii.</title>
        <authorList>
            <person name="Sahl J.W."/>
        </authorList>
    </citation>
    <scope>NUCLEOTIDE SEQUENCE [LARGE SCALE GENOMIC DNA]</scope>
    <source>
        <strain evidence="1 2">TG41018</strain>
    </source>
</reference>
<evidence type="ECO:0000313" key="2">
    <source>
        <dbReference type="Proteomes" id="UP000276905"/>
    </source>
</evidence>
<comment type="caution">
    <text evidence="1">The sequence shown here is derived from an EMBL/GenBank/DDBJ whole genome shotgun (WGS) entry which is preliminary data.</text>
</comment>
<dbReference type="InterPro" id="IPR013785">
    <property type="entry name" value="Aldolase_TIM"/>
</dbReference>
<proteinExistence type="predicted"/>
<protein>
    <recommendedName>
        <fullName evidence="3">Hyaluronidase</fullName>
    </recommendedName>
</protein>
<dbReference type="EMBL" id="RFES01000011">
    <property type="protein sequence ID" value="RSO54131.1"/>
    <property type="molecule type" value="Genomic_DNA"/>
</dbReference>
<sequence>MKRYITIGILLSFSTFSHSLEVYQYIIWNQYIDETGKLISDNKKFQSFLATNKLKSIRVIYHDKFLTHGRPDPQKIKMIADVSKKYPYIPISFDIEIGNKFKPQTVLPIVNQTLDLYHQYEGAAPVGVFAVLPQTVFGSESMDQMTKKKYLKLNQQYEEIAKKVDFLSPVIYNNWFRDFGEWKKRTDHQLSESKKYASKYNLKVIPYFSSSYLDKNFFKNHIIYPLTEQEMKQRLDYINSKNVDGIIIWDSSIGVLSNGKKPIFDVNKGAAKAIINFAHK</sequence>
<dbReference type="SUPFAM" id="SSF51445">
    <property type="entry name" value="(Trans)glycosidases"/>
    <property type="match status" value="1"/>
</dbReference>
<dbReference type="InterPro" id="IPR017853">
    <property type="entry name" value="GH"/>
</dbReference>
<dbReference type="Proteomes" id="UP000276905">
    <property type="component" value="Unassembled WGS sequence"/>
</dbReference>
<gene>
    <name evidence="1" type="ORF">EA756_15245</name>
</gene>
<dbReference type="RefSeq" id="WP_125699596.1">
    <property type="nucleotide sequence ID" value="NZ_JAHPPM010000010.1"/>
</dbReference>
<evidence type="ECO:0000313" key="1">
    <source>
        <dbReference type="EMBL" id="RSO54131.1"/>
    </source>
</evidence>
<dbReference type="Gene3D" id="3.20.20.70">
    <property type="entry name" value="Aldolase class I"/>
    <property type="match status" value="1"/>
</dbReference>
<name>A0A3R9RQQ8_9GAMM</name>
<accession>A0A3R9RQQ8</accession>
<dbReference type="AlphaFoldDB" id="A0A3R9RQQ8"/>
<evidence type="ECO:0008006" key="3">
    <source>
        <dbReference type="Google" id="ProtNLM"/>
    </source>
</evidence>
<organism evidence="1 2">
    <name type="scientific">Acinetobacter lactucae</name>
    <dbReference type="NCBI Taxonomy" id="1785128"/>
    <lineage>
        <taxon>Bacteria</taxon>
        <taxon>Pseudomonadati</taxon>
        <taxon>Pseudomonadota</taxon>
        <taxon>Gammaproteobacteria</taxon>
        <taxon>Moraxellales</taxon>
        <taxon>Moraxellaceae</taxon>
        <taxon>Acinetobacter</taxon>
        <taxon>Acinetobacter calcoaceticus/baumannii complex</taxon>
    </lineage>
</organism>